<comment type="caution">
    <text evidence="1">The sequence shown here is derived from an EMBL/GenBank/DDBJ whole genome shotgun (WGS) entry which is preliminary data.</text>
</comment>
<sequence length="53" mass="5993">MKPANNRRHSFFQKFTLCHILTKAYLPDNAESQTHFCPLSPTTPPLGKPPELA</sequence>
<evidence type="ECO:0000313" key="1">
    <source>
        <dbReference type="EMBL" id="EEZ76867.1"/>
    </source>
</evidence>
<dbReference type="EMBL" id="ACEQ02000001">
    <property type="protein sequence ID" value="EEZ76867.1"/>
    <property type="molecule type" value="Genomic_DNA"/>
</dbReference>
<reference evidence="1 2" key="1">
    <citation type="submission" date="2009-10" db="EMBL/GenBank/DDBJ databases">
        <authorList>
            <person name="Weinstock G."/>
            <person name="Sodergren E."/>
            <person name="Clifton S."/>
            <person name="Fulton L."/>
            <person name="Fulton B."/>
            <person name="Courtney L."/>
            <person name="Fronick C."/>
            <person name="Harrison M."/>
            <person name="Strong C."/>
            <person name="Farmer C."/>
            <person name="Delahaunty K."/>
            <person name="Markovic C."/>
            <person name="Hall O."/>
            <person name="Minx P."/>
            <person name="Tomlinson C."/>
            <person name="Mitreva M."/>
            <person name="Nelson J."/>
            <person name="Hou S."/>
            <person name="Wollam A."/>
            <person name="Pepin K.H."/>
            <person name="Johnson M."/>
            <person name="Bhonagiri V."/>
            <person name="Nash W.E."/>
            <person name="Warren W."/>
            <person name="Chinwalla A."/>
            <person name="Mardis E.R."/>
            <person name="Wilson R.K."/>
        </authorList>
    </citation>
    <scope>NUCLEOTIDE SEQUENCE [LARGE SCALE GENOMIC DNA]</scope>
    <source>
        <strain evidence="1 2">ATCC 23970</strain>
    </source>
</reference>
<evidence type="ECO:0000313" key="2">
    <source>
        <dbReference type="Proteomes" id="UP000003843"/>
    </source>
</evidence>
<gene>
    <name evidence="1" type="ORF">NEILACOT_03058</name>
</gene>
<dbReference type="AlphaFoldDB" id="D0W6C2"/>
<dbReference type="Proteomes" id="UP000003843">
    <property type="component" value="Unassembled WGS sequence"/>
</dbReference>
<proteinExistence type="predicted"/>
<name>D0W6C2_NEILA</name>
<organism evidence="1 2">
    <name type="scientific">Neisseria lactamica ATCC 23970</name>
    <dbReference type="NCBI Taxonomy" id="546265"/>
    <lineage>
        <taxon>Bacteria</taxon>
        <taxon>Pseudomonadati</taxon>
        <taxon>Pseudomonadota</taxon>
        <taxon>Betaproteobacteria</taxon>
        <taxon>Neisseriales</taxon>
        <taxon>Neisseriaceae</taxon>
        <taxon>Neisseria</taxon>
    </lineage>
</organism>
<protein>
    <submittedName>
        <fullName evidence="1">Uncharacterized protein</fullName>
    </submittedName>
</protein>
<accession>D0W6C2</accession>